<dbReference type="Pfam" id="PF05015">
    <property type="entry name" value="HigB-like_toxin"/>
    <property type="match status" value="1"/>
</dbReference>
<evidence type="ECO:0000313" key="2">
    <source>
        <dbReference type="Proteomes" id="UP000005667"/>
    </source>
</evidence>
<name>G7ZIS6_AZOL4</name>
<organism evidence="1 2">
    <name type="scientific">Azospirillum lipoferum (strain 4B)</name>
    <dbReference type="NCBI Taxonomy" id="862719"/>
    <lineage>
        <taxon>Bacteria</taxon>
        <taxon>Pseudomonadati</taxon>
        <taxon>Pseudomonadota</taxon>
        <taxon>Alphaproteobacteria</taxon>
        <taxon>Rhodospirillales</taxon>
        <taxon>Azospirillaceae</taxon>
        <taxon>Azospirillum</taxon>
    </lineage>
</organism>
<dbReference type="PANTHER" id="PTHR40266:SF2">
    <property type="entry name" value="TOXIN HIGB-1"/>
    <property type="match status" value="1"/>
</dbReference>
<dbReference type="Gene3D" id="3.30.2310.20">
    <property type="entry name" value="RelE-like"/>
    <property type="match status" value="1"/>
</dbReference>
<protein>
    <submittedName>
        <fullName evidence="1">Plasmid maintenance system killer protein</fullName>
    </submittedName>
</protein>
<geneLocation type="plasmid" evidence="1 2">
    <name>AZO_p6</name>
</geneLocation>
<dbReference type="Proteomes" id="UP000005667">
    <property type="component" value="Plasmid AZO_p6"/>
</dbReference>
<dbReference type="InterPro" id="IPR007711">
    <property type="entry name" value="HigB-1"/>
</dbReference>
<sequence>MKEFQSFERQAAKALTKLQAATRLMDLRYPPSNRFEALGGERKGQYSIRINDQWRVCFRWAVIGGAQADADLLTVPGEPYDVVIADYH</sequence>
<reference evidence="2" key="1">
    <citation type="journal article" date="2011" name="PLoS Genet.">
        <title>Azospirillum genomes reveal transition of bacteria from aquatic to terrestrial environments.</title>
        <authorList>
            <person name="Wisniewski-Dye F."/>
            <person name="Borziak K."/>
            <person name="Khalsa-Moyers G."/>
            <person name="Alexandre G."/>
            <person name="Sukharnikov L.O."/>
            <person name="Wuichet K."/>
            <person name="Hurst G.B."/>
            <person name="McDonald W.H."/>
            <person name="Robertson J.S."/>
            <person name="Barbe V."/>
            <person name="Calteau A."/>
            <person name="Rouy Z."/>
            <person name="Mangenot S."/>
            <person name="Prigent-Combaret C."/>
            <person name="Normand P."/>
            <person name="Boyer M."/>
            <person name="Siguier P."/>
            <person name="Dessaux Y."/>
            <person name="Elmerich C."/>
            <person name="Condemine G."/>
            <person name="Krishnen G."/>
            <person name="Kennedy I."/>
            <person name="Paterson A.H."/>
            <person name="Gonzalez V."/>
            <person name="Mavingui P."/>
            <person name="Zhulin I.B."/>
        </authorList>
    </citation>
    <scope>NUCLEOTIDE SEQUENCE [LARGE SCALE GENOMIC DNA]</scope>
    <source>
        <strain evidence="2">4B</strain>
    </source>
</reference>
<evidence type="ECO:0000313" key="1">
    <source>
        <dbReference type="EMBL" id="CBS91619.1"/>
    </source>
</evidence>
<dbReference type="SUPFAM" id="SSF143011">
    <property type="entry name" value="RelE-like"/>
    <property type="match status" value="1"/>
</dbReference>
<gene>
    <name evidence="1" type="ordered locus">AZOLI_p60216</name>
</gene>
<keyword evidence="2" id="KW-1185">Reference proteome</keyword>
<dbReference type="KEGG" id="ali:AZOLI_p60216"/>
<keyword evidence="1" id="KW-0614">Plasmid</keyword>
<dbReference type="PANTHER" id="PTHR40266">
    <property type="entry name" value="TOXIN HIGB-1"/>
    <property type="match status" value="1"/>
</dbReference>
<proteinExistence type="predicted"/>
<dbReference type="InterPro" id="IPR035093">
    <property type="entry name" value="RelE/ParE_toxin_dom_sf"/>
</dbReference>
<dbReference type="AlphaFoldDB" id="G7ZIS6"/>
<dbReference type="HOGENOM" id="CLU_155111_1_1_5"/>
<dbReference type="EMBL" id="FQ311874">
    <property type="protein sequence ID" value="CBS91619.1"/>
    <property type="molecule type" value="Genomic_DNA"/>
</dbReference>
<accession>G7ZIS6</accession>